<accession>A0AAD5R6R4</accession>
<organism evidence="1 2">
    <name type="scientific">Parelaphostrongylus tenuis</name>
    <name type="common">Meningeal worm</name>
    <dbReference type="NCBI Taxonomy" id="148309"/>
    <lineage>
        <taxon>Eukaryota</taxon>
        <taxon>Metazoa</taxon>
        <taxon>Ecdysozoa</taxon>
        <taxon>Nematoda</taxon>
        <taxon>Chromadorea</taxon>
        <taxon>Rhabditida</taxon>
        <taxon>Rhabditina</taxon>
        <taxon>Rhabditomorpha</taxon>
        <taxon>Strongyloidea</taxon>
        <taxon>Metastrongylidae</taxon>
        <taxon>Parelaphostrongylus</taxon>
    </lineage>
</organism>
<name>A0AAD5R6R4_PARTN</name>
<dbReference type="Proteomes" id="UP001196413">
    <property type="component" value="Unassembled WGS sequence"/>
</dbReference>
<evidence type="ECO:0000313" key="1">
    <source>
        <dbReference type="EMBL" id="KAJ1370485.1"/>
    </source>
</evidence>
<dbReference type="AlphaFoldDB" id="A0AAD5R6R4"/>
<keyword evidence="2" id="KW-1185">Reference proteome</keyword>
<proteinExistence type="predicted"/>
<comment type="caution">
    <text evidence="1">The sequence shown here is derived from an EMBL/GenBank/DDBJ whole genome shotgun (WGS) entry which is preliminary data.</text>
</comment>
<reference evidence="1" key="1">
    <citation type="submission" date="2021-06" db="EMBL/GenBank/DDBJ databases">
        <title>Parelaphostrongylus tenuis whole genome reference sequence.</title>
        <authorList>
            <person name="Garwood T.J."/>
            <person name="Larsen P.A."/>
            <person name="Fountain-Jones N.M."/>
            <person name="Garbe J.R."/>
            <person name="Macchietto M.G."/>
            <person name="Kania S.A."/>
            <person name="Gerhold R.W."/>
            <person name="Richards J.E."/>
            <person name="Wolf T.M."/>
        </authorList>
    </citation>
    <scope>NUCLEOTIDE SEQUENCE</scope>
    <source>
        <strain evidence="1">MNPRO001-30</strain>
        <tissue evidence="1">Meninges</tissue>
    </source>
</reference>
<dbReference type="EMBL" id="JAHQIW010006785">
    <property type="protein sequence ID" value="KAJ1370485.1"/>
    <property type="molecule type" value="Genomic_DNA"/>
</dbReference>
<protein>
    <submittedName>
        <fullName evidence="1">Uncharacterized protein</fullName>
    </submittedName>
</protein>
<gene>
    <name evidence="1" type="ORF">KIN20_032213</name>
</gene>
<sequence>MRPLSSALRCQHPGCVRVDGSEPVMRWSLSRRGVFVVSSSEIRCREHCSNDGSHSEDRSVGNLLYLCPPERLLLFCDYNKSSYKDTVTQYCTRSTEAHRNWIGTLLCSKGSERSLFMKLEHWANGILLVKVVTDGNDGEEMFIPIIIKDLLIEDRVILSLLIARQIETVWDRQLPPQRFMHTGNLYVLLQFIPLYELLAYIHILRSGEVAETMSILTKTYLNEKECFLKTVFTTGVDHLRINRVGGGLMADPMTPPLPVYCEQIAVSSYH</sequence>
<evidence type="ECO:0000313" key="2">
    <source>
        <dbReference type="Proteomes" id="UP001196413"/>
    </source>
</evidence>